<dbReference type="AlphaFoldDB" id="A0A813EJ02"/>
<feature type="coiled-coil region" evidence="1">
    <location>
        <begin position="114"/>
        <end position="148"/>
    </location>
</feature>
<dbReference type="InterPro" id="IPR000253">
    <property type="entry name" value="FHA_dom"/>
</dbReference>
<organism evidence="4 5">
    <name type="scientific">Polarella glacialis</name>
    <name type="common">Dinoflagellate</name>
    <dbReference type="NCBI Taxonomy" id="89957"/>
    <lineage>
        <taxon>Eukaryota</taxon>
        <taxon>Sar</taxon>
        <taxon>Alveolata</taxon>
        <taxon>Dinophyceae</taxon>
        <taxon>Suessiales</taxon>
        <taxon>Suessiaceae</taxon>
        <taxon>Polarella</taxon>
    </lineage>
</organism>
<dbReference type="InterPro" id="IPR050923">
    <property type="entry name" value="Cell_Proc_Reg/RNA_Proc"/>
</dbReference>
<gene>
    <name evidence="4" type="ORF">PGLA1383_LOCUS19390</name>
</gene>
<evidence type="ECO:0000259" key="3">
    <source>
        <dbReference type="PROSITE" id="PS50006"/>
    </source>
</evidence>
<dbReference type="OrthoDB" id="2162455at2759"/>
<dbReference type="InterPro" id="IPR008984">
    <property type="entry name" value="SMAD_FHA_dom_sf"/>
</dbReference>
<evidence type="ECO:0000313" key="4">
    <source>
        <dbReference type="EMBL" id="CAE8601095.1"/>
    </source>
</evidence>
<dbReference type="SMART" id="SM00240">
    <property type="entry name" value="FHA"/>
    <property type="match status" value="1"/>
</dbReference>
<dbReference type="EMBL" id="CAJNNV010012789">
    <property type="protein sequence ID" value="CAE8601095.1"/>
    <property type="molecule type" value="Genomic_DNA"/>
</dbReference>
<protein>
    <recommendedName>
        <fullName evidence="3">FHA domain-containing protein</fullName>
    </recommendedName>
</protein>
<dbReference type="CDD" id="cd00060">
    <property type="entry name" value="FHA"/>
    <property type="match status" value="1"/>
</dbReference>
<dbReference type="Pfam" id="PF00498">
    <property type="entry name" value="FHA"/>
    <property type="match status" value="1"/>
</dbReference>
<dbReference type="Gene3D" id="2.60.200.20">
    <property type="match status" value="1"/>
</dbReference>
<evidence type="ECO:0000256" key="2">
    <source>
        <dbReference type="SAM" id="MobiDB-lite"/>
    </source>
</evidence>
<feature type="coiled-coil region" evidence="1">
    <location>
        <begin position="203"/>
        <end position="237"/>
    </location>
</feature>
<feature type="domain" description="FHA" evidence="3">
    <location>
        <begin position="28"/>
        <end position="78"/>
    </location>
</feature>
<feature type="compositionally biased region" description="Low complexity" evidence="2">
    <location>
        <begin position="171"/>
        <end position="183"/>
    </location>
</feature>
<keyword evidence="1" id="KW-0175">Coiled coil</keyword>
<feature type="region of interest" description="Disordered" evidence="2">
    <location>
        <begin position="154"/>
        <end position="186"/>
    </location>
</feature>
<comment type="caution">
    <text evidence="4">The sequence shown here is derived from an EMBL/GenBank/DDBJ whole genome shotgun (WGS) entry which is preliminary data.</text>
</comment>
<proteinExistence type="predicted"/>
<reference evidence="4" key="1">
    <citation type="submission" date="2021-02" db="EMBL/GenBank/DDBJ databases">
        <authorList>
            <person name="Dougan E. K."/>
            <person name="Rhodes N."/>
            <person name="Thang M."/>
            <person name="Chan C."/>
        </authorList>
    </citation>
    <scope>NUCLEOTIDE SEQUENCE</scope>
</reference>
<sequence>MAPSVSAFLVALTELSSDGVEVPAEGKLLFGRKESCAIRLVGPTVSAFQCAVAWSESTGSFELTDMSSNGTFLNGRILRKSQVTPLKHGDELQMTKRWQTDLALQFRFVIASIEAALQQSLAETQATASALEAELRSARRERERETIAFTASSADAALMPPPSVPPRGKMSSAGAASAAAPAATEEQELAVREAEQAQLTAHCVVLEGEVAEQKARLEQLRLDAEAAMAAAADAAEQTLALKEELNAREVDAAEEDGKSDAFRQQILECEQAKVDLLESPSLISQLSWAANRWRDPCSDLRLCCPEDCNSACVHMYCTPNAKTSAAILGWHAMTINTSLRQ</sequence>
<dbReference type="PROSITE" id="PS50006">
    <property type="entry name" value="FHA_DOMAIN"/>
    <property type="match status" value="1"/>
</dbReference>
<dbReference type="SUPFAM" id="SSF49879">
    <property type="entry name" value="SMAD/FHA domain"/>
    <property type="match status" value="1"/>
</dbReference>
<evidence type="ECO:0000313" key="5">
    <source>
        <dbReference type="Proteomes" id="UP000654075"/>
    </source>
</evidence>
<name>A0A813EJ02_POLGL</name>
<evidence type="ECO:0000256" key="1">
    <source>
        <dbReference type="SAM" id="Coils"/>
    </source>
</evidence>
<dbReference type="Proteomes" id="UP000654075">
    <property type="component" value="Unassembled WGS sequence"/>
</dbReference>
<accession>A0A813EJ02</accession>
<dbReference type="PANTHER" id="PTHR23308">
    <property type="entry name" value="NUCLEAR INHIBITOR OF PROTEIN PHOSPHATASE-1"/>
    <property type="match status" value="1"/>
</dbReference>
<keyword evidence="5" id="KW-1185">Reference proteome</keyword>